<feature type="compositionally biased region" description="Basic and acidic residues" evidence="1">
    <location>
        <begin position="261"/>
        <end position="272"/>
    </location>
</feature>
<gene>
    <name evidence="3" type="ORF">ADEAN_000543500</name>
</gene>
<dbReference type="EMBL" id="LR877154">
    <property type="protein sequence ID" value="CAD2217949.1"/>
    <property type="molecule type" value="Genomic_DNA"/>
</dbReference>
<dbReference type="SUPFAM" id="SSF54427">
    <property type="entry name" value="NTF2-like"/>
    <property type="match status" value="1"/>
</dbReference>
<sequence length="272" mass="29941">MSTQQIASSFVVEFFERFAKNPERLAEFYGQPSVVTFSDFELGIDQVYEKDVGPRMFQYASALQGSQLRVDAMTAATLCNGVDIFVTLSAVSQVKEEFFHITTTLESYPNAYDAQSFFIRHQVIARIGESNAPVQQQQQEIPVEARAPVEEPAQAPVEVEEKPVEVPEVAPAVSNTRTPEPERVEQPEPVTAPAEPEKEATPVKATNAQPKSWLDLASAAKGSTITVKSAARVVVGGEAPPRCCRRPCRRPPEGGRGCPRSQEREKGEHPSW</sequence>
<feature type="domain" description="NTF2" evidence="2">
    <location>
        <begin position="6"/>
        <end position="126"/>
    </location>
</feature>
<dbReference type="Gene3D" id="3.10.450.50">
    <property type="match status" value="1"/>
</dbReference>
<evidence type="ECO:0000313" key="4">
    <source>
        <dbReference type="Proteomes" id="UP000515908"/>
    </source>
</evidence>
<keyword evidence="4" id="KW-1185">Reference proteome</keyword>
<evidence type="ECO:0000259" key="2">
    <source>
        <dbReference type="PROSITE" id="PS50177"/>
    </source>
</evidence>
<protein>
    <recommendedName>
        <fullName evidence="2">NTF2 domain-containing protein</fullName>
    </recommendedName>
</protein>
<proteinExistence type="predicted"/>
<feature type="compositionally biased region" description="Low complexity" evidence="1">
    <location>
        <begin position="166"/>
        <end position="178"/>
    </location>
</feature>
<accession>A0A7G2CEL1</accession>
<evidence type="ECO:0000256" key="1">
    <source>
        <dbReference type="SAM" id="MobiDB-lite"/>
    </source>
</evidence>
<dbReference type="AlphaFoldDB" id="A0A7G2CEL1"/>
<name>A0A7G2CEL1_9TRYP</name>
<feature type="region of interest" description="Disordered" evidence="1">
    <location>
        <begin position="236"/>
        <end position="272"/>
    </location>
</feature>
<dbReference type="VEuPathDB" id="TriTrypDB:ADEAN_000543500"/>
<dbReference type="InterPro" id="IPR032710">
    <property type="entry name" value="NTF2-like_dom_sf"/>
</dbReference>
<feature type="region of interest" description="Disordered" evidence="1">
    <location>
        <begin position="131"/>
        <end position="209"/>
    </location>
</feature>
<organism evidence="3 4">
    <name type="scientific">Angomonas deanei</name>
    <dbReference type="NCBI Taxonomy" id="59799"/>
    <lineage>
        <taxon>Eukaryota</taxon>
        <taxon>Discoba</taxon>
        <taxon>Euglenozoa</taxon>
        <taxon>Kinetoplastea</taxon>
        <taxon>Metakinetoplastina</taxon>
        <taxon>Trypanosomatida</taxon>
        <taxon>Trypanosomatidae</taxon>
        <taxon>Strigomonadinae</taxon>
        <taxon>Angomonas</taxon>
    </lineage>
</organism>
<dbReference type="PROSITE" id="PS50177">
    <property type="entry name" value="NTF2_DOMAIN"/>
    <property type="match status" value="1"/>
</dbReference>
<feature type="compositionally biased region" description="Low complexity" evidence="1">
    <location>
        <begin position="135"/>
        <end position="157"/>
    </location>
</feature>
<reference evidence="3 4" key="1">
    <citation type="submission" date="2020-08" db="EMBL/GenBank/DDBJ databases">
        <authorList>
            <person name="Newling K."/>
            <person name="Davey J."/>
            <person name="Forrester S."/>
        </authorList>
    </citation>
    <scope>NUCLEOTIDE SEQUENCE [LARGE SCALE GENOMIC DNA]</scope>
    <source>
        <strain evidence="4">Crithidia deanei Carvalho (ATCC PRA-265)</strain>
    </source>
</reference>
<evidence type="ECO:0000313" key="3">
    <source>
        <dbReference type="EMBL" id="CAD2217949.1"/>
    </source>
</evidence>
<dbReference type="Proteomes" id="UP000515908">
    <property type="component" value="Chromosome 10"/>
</dbReference>
<dbReference type="InterPro" id="IPR018222">
    <property type="entry name" value="Nuclear_transport_factor_2_euk"/>
</dbReference>